<evidence type="ECO:0000256" key="3">
    <source>
        <dbReference type="ARBA" id="ARBA00022975"/>
    </source>
</evidence>
<comment type="subunit">
    <text evidence="4">Contains catalytic and regulatory chains.</text>
</comment>
<evidence type="ECO:0000313" key="8">
    <source>
        <dbReference type="Proteomes" id="UP000823612"/>
    </source>
</evidence>
<dbReference type="EMBL" id="JADIMZ010000090">
    <property type="protein sequence ID" value="MBO8432837.1"/>
    <property type="molecule type" value="Genomic_DNA"/>
</dbReference>
<dbReference type="GO" id="GO:0046872">
    <property type="term" value="F:metal ion binding"/>
    <property type="evidence" value="ECO:0007669"/>
    <property type="project" value="UniProtKB-KW"/>
</dbReference>
<dbReference type="InterPro" id="IPR020545">
    <property type="entry name" value="Asp_carbamoyltransf_reg_N"/>
</dbReference>
<dbReference type="NCBIfam" id="TIGR00240">
    <property type="entry name" value="ATCase_reg"/>
    <property type="match status" value="1"/>
</dbReference>
<organism evidence="7 8">
    <name type="scientific">Candidatus Pullibacteroides excrementavium</name>
    <dbReference type="NCBI Taxonomy" id="2840905"/>
    <lineage>
        <taxon>Bacteria</taxon>
        <taxon>Pseudomonadati</taxon>
        <taxon>Bacteroidota</taxon>
        <taxon>Bacteroidia</taxon>
        <taxon>Bacteroidales</taxon>
        <taxon>Candidatus Pullibacteroides</taxon>
    </lineage>
</organism>
<evidence type="ECO:0000313" key="7">
    <source>
        <dbReference type="EMBL" id="MBO8432837.1"/>
    </source>
</evidence>
<comment type="cofactor">
    <cofactor evidence="4">
        <name>Zn(2+)</name>
        <dbReference type="ChEBI" id="CHEBI:29105"/>
    </cofactor>
    <text evidence="4">Binds 1 zinc ion per subunit.</text>
</comment>
<comment type="function">
    <text evidence="4">Involved in allosteric regulation of aspartate carbamoyltransferase.</text>
</comment>
<dbReference type="PANTHER" id="PTHR35805:SF1">
    <property type="entry name" value="ASPARTATE CARBAMOYLTRANSFERASE REGULATORY CHAIN"/>
    <property type="match status" value="1"/>
</dbReference>
<dbReference type="Proteomes" id="UP000823612">
    <property type="component" value="Unassembled WGS sequence"/>
</dbReference>
<feature type="binding site" evidence="4">
    <location>
        <position position="136"/>
    </location>
    <ligand>
        <name>Zn(2+)</name>
        <dbReference type="ChEBI" id="CHEBI:29105"/>
    </ligand>
</feature>
<feature type="binding site" evidence="4">
    <location>
        <position position="139"/>
    </location>
    <ligand>
        <name>Zn(2+)</name>
        <dbReference type="ChEBI" id="CHEBI:29105"/>
    </ligand>
</feature>
<gene>
    <name evidence="4" type="primary">pyrI</name>
    <name evidence="7" type="ORF">IAB08_06045</name>
</gene>
<reference evidence="7" key="1">
    <citation type="submission" date="2020-10" db="EMBL/GenBank/DDBJ databases">
        <authorList>
            <person name="Gilroy R."/>
        </authorList>
    </citation>
    <scope>NUCLEOTIDE SEQUENCE</scope>
    <source>
        <strain evidence="7">2889</strain>
    </source>
</reference>
<comment type="caution">
    <text evidence="7">The sequence shown here is derived from an EMBL/GenBank/DDBJ whole genome shotgun (WGS) entry which is preliminary data.</text>
</comment>
<feature type="binding site" evidence="4">
    <location>
        <position position="108"/>
    </location>
    <ligand>
        <name>Zn(2+)</name>
        <dbReference type="ChEBI" id="CHEBI:29105"/>
    </ligand>
</feature>
<evidence type="ECO:0000259" key="6">
    <source>
        <dbReference type="Pfam" id="PF02748"/>
    </source>
</evidence>
<feature type="binding site" evidence="4">
    <location>
        <position position="113"/>
    </location>
    <ligand>
        <name>Zn(2+)</name>
        <dbReference type="ChEBI" id="CHEBI:29105"/>
    </ligand>
</feature>
<dbReference type="InterPro" id="IPR002801">
    <property type="entry name" value="Asp_carbamoylTrfase_reg"/>
</dbReference>
<dbReference type="HAMAP" id="MF_00002">
    <property type="entry name" value="Asp_carb_tr_reg"/>
    <property type="match status" value="1"/>
</dbReference>
<keyword evidence="3 4" id="KW-0665">Pyrimidine biosynthesis</keyword>
<feature type="domain" description="Aspartate carbamoyltransferase regulatory subunit C-terminal" evidence="6">
    <location>
        <begin position="101"/>
        <end position="147"/>
    </location>
</feature>
<evidence type="ECO:0000259" key="5">
    <source>
        <dbReference type="Pfam" id="PF01948"/>
    </source>
</evidence>
<feature type="domain" description="Aspartate carbamoyltransferase regulatory subunit N-terminal" evidence="5">
    <location>
        <begin position="7"/>
        <end position="97"/>
    </location>
</feature>
<dbReference type="InterPro" id="IPR020542">
    <property type="entry name" value="Asp_carbamoyltrfase_reg_C"/>
</dbReference>
<evidence type="ECO:0000256" key="1">
    <source>
        <dbReference type="ARBA" id="ARBA00022723"/>
    </source>
</evidence>
<dbReference type="AlphaFoldDB" id="A0A9D9DTC6"/>
<evidence type="ECO:0000256" key="4">
    <source>
        <dbReference type="HAMAP-Rule" id="MF_00002"/>
    </source>
</evidence>
<accession>A0A9D9DTC6</accession>
<dbReference type="GO" id="GO:0009347">
    <property type="term" value="C:aspartate carbamoyltransferase complex"/>
    <property type="evidence" value="ECO:0007669"/>
    <property type="project" value="InterPro"/>
</dbReference>
<dbReference type="PANTHER" id="PTHR35805">
    <property type="entry name" value="ASPARTATE CARBAMOYLTRANSFERASE REGULATORY CHAIN"/>
    <property type="match status" value="1"/>
</dbReference>
<keyword evidence="2 4" id="KW-0862">Zinc</keyword>
<dbReference type="InterPro" id="IPR036792">
    <property type="entry name" value="Asp_carbatrfase_reg_C_sf"/>
</dbReference>
<dbReference type="GO" id="GO:0006221">
    <property type="term" value="P:pyrimidine nucleotide biosynthetic process"/>
    <property type="evidence" value="ECO:0007669"/>
    <property type="project" value="UniProtKB-UniRule"/>
</dbReference>
<dbReference type="SUPFAM" id="SSF54893">
    <property type="entry name" value="Aspartate carbamoyltransferase, Regulatory-chain, N-terminal domain"/>
    <property type="match status" value="1"/>
</dbReference>
<dbReference type="GO" id="GO:0006207">
    <property type="term" value="P:'de novo' pyrimidine nucleobase biosynthetic process"/>
    <property type="evidence" value="ECO:0007669"/>
    <property type="project" value="InterPro"/>
</dbReference>
<dbReference type="Pfam" id="PF01948">
    <property type="entry name" value="PyrI"/>
    <property type="match status" value="1"/>
</dbReference>
<keyword evidence="1 4" id="KW-0479">Metal-binding</keyword>
<comment type="similarity">
    <text evidence="4">Belongs to the PyrI family.</text>
</comment>
<evidence type="ECO:0000256" key="2">
    <source>
        <dbReference type="ARBA" id="ARBA00022833"/>
    </source>
</evidence>
<sequence length="151" mass="17214">MVKKELIVSAIENGTVIDHIVSSEVFRVMRLLNLEKCEETVYMGSNLESQKLGKKGIIKVANRFFAPEEINKIALVSPNATIIEIRNFEVTKKTKVELPQRVKGIVKCMNPNCITNHEAIETDFSVVQNPDVKLKCHFCEKFTTKENMEFL</sequence>
<dbReference type="Pfam" id="PF02748">
    <property type="entry name" value="PyrI_C"/>
    <property type="match status" value="1"/>
</dbReference>
<dbReference type="SUPFAM" id="SSF57825">
    <property type="entry name" value="Aspartate carbamoyltransferase, Regulatory-chain, C-terminal domain"/>
    <property type="match status" value="1"/>
</dbReference>
<reference evidence="7" key="2">
    <citation type="journal article" date="2021" name="PeerJ">
        <title>Extensive microbial diversity within the chicken gut microbiome revealed by metagenomics and culture.</title>
        <authorList>
            <person name="Gilroy R."/>
            <person name="Ravi A."/>
            <person name="Getino M."/>
            <person name="Pursley I."/>
            <person name="Horton D.L."/>
            <person name="Alikhan N.F."/>
            <person name="Baker D."/>
            <person name="Gharbi K."/>
            <person name="Hall N."/>
            <person name="Watson M."/>
            <person name="Adriaenssens E.M."/>
            <person name="Foster-Nyarko E."/>
            <person name="Jarju S."/>
            <person name="Secka A."/>
            <person name="Antonio M."/>
            <person name="Oren A."/>
            <person name="Chaudhuri R.R."/>
            <person name="La Ragione R."/>
            <person name="Hildebrand F."/>
            <person name="Pallen M.J."/>
        </authorList>
    </citation>
    <scope>NUCLEOTIDE SEQUENCE</scope>
    <source>
        <strain evidence="7">2889</strain>
    </source>
</reference>
<proteinExistence type="inferred from homology"/>
<dbReference type="Gene3D" id="3.30.70.140">
    <property type="entry name" value="Aspartate carbamoyltransferase regulatory subunit, N-terminal domain"/>
    <property type="match status" value="1"/>
</dbReference>
<protein>
    <recommendedName>
        <fullName evidence="4">Aspartate carbamoyltransferase regulatory chain</fullName>
    </recommendedName>
</protein>
<name>A0A9D9DTC6_9BACT</name>
<dbReference type="InterPro" id="IPR036793">
    <property type="entry name" value="Asp_carbatrfase_reg_N_sf"/>
</dbReference>
<dbReference type="Gene3D" id="2.30.30.20">
    <property type="entry name" value="Aspartate carbamoyltransferase regulatory subunit, C-terminal domain"/>
    <property type="match status" value="1"/>
</dbReference>